<dbReference type="KEGG" id="byl:A4V09_15125"/>
<keyword evidence="6" id="KW-1185">Reference proteome</keyword>
<gene>
    <name evidence="5" type="ORF">A4V09_15125</name>
</gene>
<dbReference type="OrthoDB" id="1858911at2"/>
<evidence type="ECO:0000259" key="4">
    <source>
        <dbReference type="PROSITE" id="PS50995"/>
    </source>
</evidence>
<sequence length="144" mass="16602">MEMEKSKIREILHSMDIERRKIVRPKFQELGLTVGEGQAKILKCLLEQGSMTQRELADRCLLDVTTMSRTLDKLQGAGYLLRTVNPSCRRSFLICITEKGKEKAASVQKIFSDLDEQIWQGISEDEMEVLYHTLQKITKNLKND</sequence>
<name>A0A1C7IDI0_9FIRM</name>
<dbReference type="InterPro" id="IPR036390">
    <property type="entry name" value="WH_DNA-bd_sf"/>
</dbReference>
<accession>A0A1C7IDI0</accession>
<proteinExistence type="predicted"/>
<feature type="domain" description="HTH marR-type" evidence="4">
    <location>
        <begin position="1"/>
        <end position="139"/>
    </location>
</feature>
<dbReference type="GO" id="GO:0003677">
    <property type="term" value="F:DNA binding"/>
    <property type="evidence" value="ECO:0007669"/>
    <property type="project" value="UniProtKB-KW"/>
</dbReference>
<protein>
    <recommendedName>
        <fullName evidence="4">HTH marR-type domain-containing protein</fullName>
    </recommendedName>
</protein>
<evidence type="ECO:0000313" key="6">
    <source>
        <dbReference type="Proteomes" id="UP000092574"/>
    </source>
</evidence>
<dbReference type="SMART" id="SM00347">
    <property type="entry name" value="HTH_MARR"/>
    <property type="match status" value="1"/>
</dbReference>
<keyword evidence="3" id="KW-0804">Transcription</keyword>
<dbReference type="SUPFAM" id="SSF46785">
    <property type="entry name" value="Winged helix' DNA-binding domain"/>
    <property type="match status" value="1"/>
</dbReference>
<dbReference type="InterPro" id="IPR036388">
    <property type="entry name" value="WH-like_DNA-bd_sf"/>
</dbReference>
<dbReference type="Pfam" id="PF01047">
    <property type="entry name" value="MarR"/>
    <property type="match status" value="1"/>
</dbReference>
<dbReference type="Gene3D" id="1.10.10.10">
    <property type="entry name" value="Winged helix-like DNA-binding domain superfamily/Winged helix DNA-binding domain"/>
    <property type="match status" value="1"/>
</dbReference>
<dbReference type="GO" id="GO:0003700">
    <property type="term" value="F:DNA-binding transcription factor activity"/>
    <property type="evidence" value="ECO:0007669"/>
    <property type="project" value="InterPro"/>
</dbReference>
<dbReference type="PANTHER" id="PTHR42756">
    <property type="entry name" value="TRANSCRIPTIONAL REGULATOR, MARR"/>
    <property type="match status" value="1"/>
</dbReference>
<dbReference type="PANTHER" id="PTHR42756:SF1">
    <property type="entry name" value="TRANSCRIPTIONAL REPRESSOR OF EMRAB OPERON"/>
    <property type="match status" value="1"/>
</dbReference>
<dbReference type="Proteomes" id="UP000092574">
    <property type="component" value="Chromosome"/>
</dbReference>
<evidence type="ECO:0000256" key="3">
    <source>
        <dbReference type="ARBA" id="ARBA00023163"/>
    </source>
</evidence>
<evidence type="ECO:0000313" key="5">
    <source>
        <dbReference type="EMBL" id="ANU76974.2"/>
    </source>
</evidence>
<dbReference type="PROSITE" id="PS50995">
    <property type="entry name" value="HTH_MARR_2"/>
    <property type="match status" value="1"/>
</dbReference>
<keyword evidence="2" id="KW-0238">DNA-binding</keyword>
<dbReference type="AlphaFoldDB" id="A0A1C7IDI0"/>
<keyword evidence="1" id="KW-0805">Transcription regulation</keyword>
<dbReference type="PRINTS" id="PR00598">
    <property type="entry name" value="HTHMARR"/>
</dbReference>
<reference evidence="5" key="1">
    <citation type="submission" date="2017-04" db="EMBL/GenBank/DDBJ databases">
        <title>Complete Genome Sequences of Twelve Strains of a Stable Defined Moderately Diverse Mouse Microbiota 2 (sDMDMm2).</title>
        <authorList>
            <person name="Uchimura Y."/>
            <person name="Wyss M."/>
            <person name="Brugiroux S."/>
            <person name="Limenitakis J.P."/>
            <person name="Stecher B."/>
            <person name="McCoy K.D."/>
            <person name="Macpherson A.J."/>
        </authorList>
    </citation>
    <scope>NUCLEOTIDE SEQUENCE</scope>
    <source>
        <strain evidence="5">YL58</strain>
    </source>
</reference>
<evidence type="ECO:0000256" key="2">
    <source>
        <dbReference type="ARBA" id="ARBA00023125"/>
    </source>
</evidence>
<dbReference type="EMBL" id="CP015405">
    <property type="protein sequence ID" value="ANU76974.2"/>
    <property type="molecule type" value="Genomic_DNA"/>
</dbReference>
<dbReference type="InterPro" id="IPR000835">
    <property type="entry name" value="HTH_MarR-typ"/>
</dbReference>
<evidence type="ECO:0000256" key="1">
    <source>
        <dbReference type="ARBA" id="ARBA00023015"/>
    </source>
</evidence>
<organism evidence="5 6">
    <name type="scientific">Blautia pseudococcoides</name>
    <dbReference type="NCBI Taxonomy" id="1796616"/>
    <lineage>
        <taxon>Bacteria</taxon>
        <taxon>Bacillati</taxon>
        <taxon>Bacillota</taxon>
        <taxon>Clostridia</taxon>
        <taxon>Lachnospirales</taxon>
        <taxon>Lachnospiraceae</taxon>
        <taxon>Blautia</taxon>
    </lineage>
</organism>